<dbReference type="GO" id="GO:0003676">
    <property type="term" value="F:nucleic acid binding"/>
    <property type="evidence" value="ECO:0007669"/>
    <property type="project" value="InterPro"/>
</dbReference>
<organism evidence="2 3">
    <name type="scientific">Halomicronema hongdechloris C2206</name>
    <dbReference type="NCBI Taxonomy" id="1641165"/>
    <lineage>
        <taxon>Bacteria</taxon>
        <taxon>Bacillati</taxon>
        <taxon>Cyanobacteriota</taxon>
        <taxon>Cyanophyceae</taxon>
        <taxon>Nodosilineales</taxon>
        <taxon>Nodosilineaceae</taxon>
        <taxon>Halomicronema</taxon>
    </lineage>
</organism>
<accession>A0A1Z3HN67</accession>
<gene>
    <name evidence="2" type="ORF">XM38_026600</name>
</gene>
<evidence type="ECO:0000259" key="1">
    <source>
        <dbReference type="Pfam" id="PF13358"/>
    </source>
</evidence>
<dbReference type="KEGG" id="hhg:XM38_026600"/>
<dbReference type="AlphaFoldDB" id="A0A1Z3HN67"/>
<dbReference type="EMBL" id="CP021983">
    <property type="protein sequence ID" value="ASC71706.1"/>
    <property type="molecule type" value="Genomic_DNA"/>
</dbReference>
<dbReference type="SUPFAM" id="SSF53098">
    <property type="entry name" value="Ribonuclease H-like"/>
    <property type="match status" value="1"/>
</dbReference>
<dbReference type="Gene3D" id="3.30.420.10">
    <property type="entry name" value="Ribonuclease H-like superfamily/Ribonuclease H"/>
    <property type="match status" value="1"/>
</dbReference>
<proteinExistence type="predicted"/>
<dbReference type="Pfam" id="PF13358">
    <property type="entry name" value="DDE_3"/>
    <property type="match status" value="1"/>
</dbReference>
<evidence type="ECO:0000313" key="3">
    <source>
        <dbReference type="Proteomes" id="UP000191901"/>
    </source>
</evidence>
<dbReference type="InterPro" id="IPR012337">
    <property type="entry name" value="RNaseH-like_sf"/>
</dbReference>
<evidence type="ECO:0000313" key="2">
    <source>
        <dbReference type="EMBL" id="ASC71706.1"/>
    </source>
</evidence>
<protein>
    <recommendedName>
        <fullName evidence="1">Tc1-like transposase DDE domain-containing protein</fullName>
    </recommendedName>
</protein>
<feature type="domain" description="Tc1-like transposase DDE" evidence="1">
    <location>
        <begin position="4"/>
        <end position="98"/>
    </location>
</feature>
<reference evidence="2 3" key="1">
    <citation type="journal article" date="2016" name="Biochim. Biophys. Acta">
        <title>Characterization of red-shifted phycobilisomes isolated from the chlorophyll f-containing cyanobacterium Halomicronema hongdechloris.</title>
        <authorList>
            <person name="Li Y."/>
            <person name="Lin Y."/>
            <person name="Garvey C.J."/>
            <person name="Birch D."/>
            <person name="Corkery R.W."/>
            <person name="Loughlin P.C."/>
            <person name="Scheer H."/>
            <person name="Willows R.D."/>
            <person name="Chen M."/>
        </authorList>
    </citation>
    <scope>NUCLEOTIDE SEQUENCE [LARGE SCALE GENOMIC DNA]</scope>
    <source>
        <strain evidence="2 3">C2206</strain>
    </source>
</reference>
<dbReference type="InterPro" id="IPR036397">
    <property type="entry name" value="RNaseH_sf"/>
</dbReference>
<keyword evidence="3" id="KW-1185">Reference proteome</keyword>
<dbReference type="InterPro" id="IPR038717">
    <property type="entry name" value="Tc1-like_DDE_dom"/>
</dbReference>
<sequence length="135" mass="15320">MEQYGAVEPLRGFSFFYEFSHLDSTCFQEFLNQLSAQLGSDLALLKLDRCSAHCAKALEWPENIIPIFQPPHSPELNPIERVWQALKQPLRWQNCPSLAALRGEVTEVLETLTPEHLMSLTSYDFVLEALLSAAL</sequence>
<name>A0A1Z3HN67_9CYAN</name>
<dbReference type="Proteomes" id="UP000191901">
    <property type="component" value="Chromosome"/>
</dbReference>